<gene>
    <name evidence="1" type="ORF">S01H4_14427</name>
</gene>
<comment type="caution">
    <text evidence="1">The sequence shown here is derived from an EMBL/GenBank/DDBJ whole genome shotgun (WGS) entry which is preliminary data.</text>
</comment>
<evidence type="ECO:0000313" key="1">
    <source>
        <dbReference type="EMBL" id="GAG61513.1"/>
    </source>
</evidence>
<accession>X0ZMA5</accession>
<protein>
    <submittedName>
        <fullName evidence="1">Uncharacterized protein</fullName>
    </submittedName>
</protein>
<sequence length="39" mass="4221">MMRPPVIRVDEETYGRLGAGDVADILANYSGGQDVEVLL</sequence>
<dbReference type="EMBL" id="BART01006325">
    <property type="protein sequence ID" value="GAG61513.1"/>
    <property type="molecule type" value="Genomic_DNA"/>
</dbReference>
<reference evidence="1" key="1">
    <citation type="journal article" date="2014" name="Front. Microbiol.">
        <title>High frequency of phylogenetically diverse reductive dehalogenase-homologous genes in deep subseafloor sedimentary metagenomes.</title>
        <authorList>
            <person name="Kawai M."/>
            <person name="Futagami T."/>
            <person name="Toyoda A."/>
            <person name="Takaki Y."/>
            <person name="Nishi S."/>
            <person name="Hori S."/>
            <person name="Arai W."/>
            <person name="Tsubouchi T."/>
            <person name="Morono Y."/>
            <person name="Uchiyama I."/>
            <person name="Ito T."/>
            <person name="Fujiyama A."/>
            <person name="Inagaki F."/>
            <person name="Takami H."/>
        </authorList>
    </citation>
    <scope>NUCLEOTIDE SEQUENCE</scope>
    <source>
        <strain evidence="1">Expedition CK06-06</strain>
    </source>
</reference>
<proteinExistence type="predicted"/>
<name>X0ZMA5_9ZZZZ</name>
<dbReference type="AlphaFoldDB" id="X0ZMA5"/>
<organism evidence="1">
    <name type="scientific">marine sediment metagenome</name>
    <dbReference type="NCBI Taxonomy" id="412755"/>
    <lineage>
        <taxon>unclassified sequences</taxon>
        <taxon>metagenomes</taxon>
        <taxon>ecological metagenomes</taxon>
    </lineage>
</organism>